<dbReference type="EMBL" id="JADKFW010000004">
    <property type="protein sequence ID" value="MBK9717266.1"/>
    <property type="molecule type" value="Genomic_DNA"/>
</dbReference>
<evidence type="ECO:0000313" key="3">
    <source>
        <dbReference type="Proteomes" id="UP000808349"/>
    </source>
</evidence>
<dbReference type="PANTHER" id="PTHR38011">
    <property type="entry name" value="DIHYDROFOLATE REDUCTASE FAMILY PROTEIN (AFU_ORTHOLOGUE AFUA_8G06820)"/>
    <property type="match status" value="1"/>
</dbReference>
<gene>
    <name evidence="2" type="ORF">IPO85_07110</name>
</gene>
<dbReference type="InterPro" id="IPR002734">
    <property type="entry name" value="RibDG_C"/>
</dbReference>
<name>A0A9D7XE55_9BACT</name>
<sequence length="186" mass="20919">MRKLKLQVQMTIDGFIADQNGGMDWMIMNWSEDLKEYVRKLTDPVDTILLGRKLAEGFIPYWTAAYLSPEPEEGAEIFVATPKVVFTKTLISSIWENTIVANGELIAEVNDLKQRSGGDLIAYGGGQFVSSLIKDRLIDELHLFVNPTILGSGMSIFQTVIEKQHYKCVNVQLFDCGIVVLNYKLI</sequence>
<dbReference type="Pfam" id="PF01872">
    <property type="entry name" value="RibD_C"/>
    <property type="match status" value="1"/>
</dbReference>
<dbReference type="PANTHER" id="PTHR38011:SF11">
    <property type="entry name" value="2,5-DIAMINO-6-RIBOSYLAMINO-4(3H)-PYRIMIDINONE 5'-PHOSPHATE REDUCTASE"/>
    <property type="match status" value="1"/>
</dbReference>
<dbReference type="SUPFAM" id="SSF53597">
    <property type="entry name" value="Dihydrofolate reductase-like"/>
    <property type="match status" value="1"/>
</dbReference>
<organism evidence="2 3">
    <name type="scientific">Candidatus Defluviibacterium haderslevense</name>
    <dbReference type="NCBI Taxonomy" id="2981993"/>
    <lineage>
        <taxon>Bacteria</taxon>
        <taxon>Pseudomonadati</taxon>
        <taxon>Bacteroidota</taxon>
        <taxon>Saprospiria</taxon>
        <taxon>Saprospirales</taxon>
        <taxon>Saprospiraceae</taxon>
        <taxon>Candidatus Defluviibacterium</taxon>
    </lineage>
</organism>
<dbReference type="InterPro" id="IPR050765">
    <property type="entry name" value="Riboflavin_Biosynth_HTPR"/>
</dbReference>
<comment type="caution">
    <text evidence="2">The sequence shown here is derived from an EMBL/GenBank/DDBJ whole genome shotgun (WGS) entry which is preliminary data.</text>
</comment>
<proteinExistence type="predicted"/>
<dbReference type="GO" id="GO:0008703">
    <property type="term" value="F:5-amino-6-(5-phosphoribosylamino)uracil reductase activity"/>
    <property type="evidence" value="ECO:0007669"/>
    <property type="project" value="InterPro"/>
</dbReference>
<reference evidence="2 3" key="1">
    <citation type="submission" date="2020-10" db="EMBL/GenBank/DDBJ databases">
        <title>Connecting structure to function with the recovery of over 1000 high-quality activated sludge metagenome-assembled genomes encoding full-length rRNA genes using long-read sequencing.</title>
        <authorList>
            <person name="Singleton C.M."/>
            <person name="Petriglieri F."/>
            <person name="Kristensen J.M."/>
            <person name="Kirkegaard R.H."/>
            <person name="Michaelsen T.Y."/>
            <person name="Andersen M.H."/>
            <person name="Karst S.M."/>
            <person name="Dueholm M.S."/>
            <person name="Nielsen P.H."/>
            <person name="Albertsen M."/>
        </authorList>
    </citation>
    <scope>NUCLEOTIDE SEQUENCE [LARGE SCALE GENOMIC DNA]</scope>
    <source>
        <strain evidence="2">Ribe_18-Q3-R11-54_BAT3C.373</strain>
    </source>
</reference>
<dbReference type="GO" id="GO:0009231">
    <property type="term" value="P:riboflavin biosynthetic process"/>
    <property type="evidence" value="ECO:0007669"/>
    <property type="project" value="InterPro"/>
</dbReference>
<feature type="domain" description="Bacterial bifunctional deaminase-reductase C-terminal" evidence="1">
    <location>
        <begin position="3"/>
        <end position="180"/>
    </location>
</feature>
<evidence type="ECO:0000259" key="1">
    <source>
        <dbReference type="Pfam" id="PF01872"/>
    </source>
</evidence>
<evidence type="ECO:0000313" key="2">
    <source>
        <dbReference type="EMBL" id="MBK9717266.1"/>
    </source>
</evidence>
<dbReference type="Proteomes" id="UP000808349">
    <property type="component" value="Unassembled WGS sequence"/>
</dbReference>
<dbReference type="AlphaFoldDB" id="A0A9D7XE55"/>
<dbReference type="Gene3D" id="3.40.430.10">
    <property type="entry name" value="Dihydrofolate Reductase, subunit A"/>
    <property type="match status" value="1"/>
</dbReference>
<dbReference type="InterPro" id="IPR024072">
    <property type="entry name" value="DHFR-like_dom_sf"/>
</dbReference>
<accession>A0A9D7XE55</accession>
<protein>
    <submittedName>
        <fullName evidence="2">Dihydrofolate reductase family protein</fullName>
    </submittedName>
</protein>